<protein>
    <recommendedName>
        <fullName evidence="3">thioredoxin-dependent peroxiredoxin</fullName>
        <ecNumber evidence="3">1.11.1.24</ecNumber>
    </recommendedName>
    <alternativeName>
        <fullName evidence="11">Bacterioferritin comigratory protein</fullName>
    </alternativeName>
    <alternativeName>
        <fullName evidence="9">Thioredoxin peroxidase</fullName>
    </alternativeName>
</protein>
<evidence type="ECO:0000256" key="6">
    <source>
        <dbReference type="ARBA" id="ARBA00023002"/>
    </source>
</evidence>
<dbReference type="PIRSF" id="PIRSF000239">
    <property type="entry name" value="AHPC"/>
    <property type="match status" value="1"/>
</dbReference>
<evidence type="ECO:0000256" key="7">
    <source>
        <dbReference type="ARBA" id="ARBA00023157"/>
    </source>
</evidence>
<feature type="active site" description="Cysteine sulfenic acid (-SOH) intermediate; for peroxidase activity" evidence="13">
    <location>
        <position position="45"/>
    </location>
</feature>
<dbReference type="EMBL" id="FMZA01000030">
    <property type="protein sequence ID" value="SDD06916.1"/>
    <property type="molecule type" value="Genomic_DNA"/>
</dbReference>
<evidence type="ECO:0000256" key="10">
    <source>
        <dbReference type="ARBA" id="ARBA00038489"/>
    </source>
</evidence>
<dbReference type="GO" id="GO:0005737">
    <property type="term" value="C:cytoplasm"/>
    <property type="evidence" value="ECO:0007669"/>
    <property type="project" value="TreeGrafter"/>
</dbReference>
<dbReference type="SUPFAM" id="SSF52833">
    <property type="entry name" value="Thioredoxin-like"/>
    <property type="match status" value="1"/>
</dbReference>
<dbReference type="InterPro" id="IPR050924">
    <property type="entry name" value="Peroxiredoxin_BCP/PrxQ"/>
</dbReference>
<reference evidence="15 16" key="1">
    <citation type="submission" date="2016-10" db="EMBL/GenBank/DDBJ databases">
        <authorList>
            <person name="de Groot N.N."/>
        </authorList>
    </citation>
    <scope>NUCLEOTIDE SEQUENCE [LARGE SCALE GENOMIC DNA]</scope>
    <source>
        <strain evidence="15 16">DSM 45514</strain>
    </source>
</reference>
<evidence type="ECO:0000256" key="8">
    <source>
        <dbReference type="ARBA" id="ARBA00023284"/>
    </source>
</evidence>
<evidence type="ECO:0000256" key="9">
    <source>
        <dbReference type="ARBA" id="ARBA00032824"/>
    </source>
</evidence>
<sequence length="157" mass="17953">MIQAGDQAPDFTLPASNGETISLSDYRGEKNVVLYFYPKDNTPGCTAESCDFRNHHQDFADLDTVILGVSLDDLASHEKFIQKYNLPFLLLSDTEAKVSNQYGVYKEKNVFGKKKWGIERSTFIINKEGRIANAWRKVKVDGHVKEALEWIREHLEQ</sequence>
<dbReference type="InterPro" id="IPR036249">
    <property type="entry name" value="Thioredoxin-like_sf"/>
</dbReference>
<evidence type="ECO:0000256" key="11">
    <source>
        <dbReference type="ARBA" id="ARBA00041373"/>
    </source>
</evidence>
<keyword evidence="8" id="KW-0676">Redox-active center</keyword>
<evidence type="ECO:0000256" key="13">
    <source>
        <dbReference type="PIRSR" id="PIRSR000239-1"/>
    </source>
</evidence>
<dbReference type="NCBIfam" id="NF006960">
    <property type="entry name" value="PRK09437.1"/>
    <property type="match status" value="1"/>
</dbReference>
<keyword evidence="16" id="KW-1185">Reference proteome</keyword>
<organism evidence="15 16">
    <name type="scientific">Melghirimyces thermohalophilus</name>
    <dbReference type="NCBI Taxonomy" id="1236220"/>
    <lineage>
        <taxon>Bacteria</taxon>
        <taxon>Bacillati</taxon>
        <taxon>Bacillota</taxon>
        <taxon>Bacilli</taxon>
        <taxon>Bacillales</taxon>
        <taxon>Thermoactinomycetaceae</taxon>
        <taxon>Melghirimyces</taxon>
    </lineage>
</organism>
<dbReference type="AlphaFoldDB" id="A0A1G6RSM3"/>
<dbReference type="GO" id="GO:0045454">
    <property type="term" value="P:cell redox homeostasis"/>
    <property type="evidence" value="ECO:0007669"/>
    <property type="project" value="TreeGrafter"/>
</dbReference>
<dbReference type="RefSeq" id="WP_091573112.1">
    <property type="nucleotide sequence ID" value="NZ_FMZA01000030.1"/>
</dbReference>
<comment type="similarity">
    <text evidence="10">Belongs to the peroxiredoxin family. BCP/PrxQ subfamily.</text>
</comment>
<dbReference type="InterPro" id="IPR000866">
    <property type="entry name" value="AhpC/TSA"/>
</dbReference>
<dbReference type="FunFam" id="3.40.30.10:FF:000007">
    <property type="entry name" value="Thioredoxin-dependent thiol peroxidase"/>
    <property type="match status" value="1"/>
</dbReference>
<feature type="domain" description="Thioredoxin" evidence="14">
    <location>
        <begin position="2"/>
        <end position="156"/>
    </location>
</feature>
<proteinExistence type="inferred from homology"/>
<comment type="subunit">
    <text evidence="2">Monomer.</text>
</comment>
<keyword evidence="7" id="KW-1015">Disulfide bond</keyword>
<dbReference type="PROSITE" id="PS51352">
    <property type="entry name" value="THIOREDOXIN_2"/>
    <property type="match status" value="1"/>
</dbReference>
<dbReference type="Proteomes" id="UP000199387">
    <property type="component" value="Unassembled WGS sequence"/>
</dbReference>
<evidence type="ECO:0000256" key="4">
    <source>
        <dbReference type="ARBA" id="ARBA00022559"/>
    </source>
</evidence>
<gene>
    <name evidence="15" type="ORF">SAMN04488112_13013</name>
</gene>
<evidence type="ECO:0000259" key="14">
    <source>
        <dbReference type="PROSITE" id="PS51352"/>
    </source>
</evidence>
<evidence type="ECO:0000313" key="16">
    <source>
        <dbReference type="Proteomes" id="UP000199387"/>
    </source>
</evidence>
<evidence type="ECO:0000313" key="15">
    <source>
        <dbReference type="EMBL" id="SDD06916.1"/>
    </source>
</evidence>
<dbReference type="Gene3D" id="3.40.30.10">
    <property type="entry name" value="Glutaredoxin"/>
    <property type="match status" value="1"/>
</dbReference>
<dbReference type="PANTHER" id="PTHR42801:SF4">
    <property type="entry name" value="AHPC_TSA FAMILY PROTEIN"/>
    <property type="match status" value="1"/>
</dbReference>
<keyword evidence="4" id="KW-0575">Peroxidase</keyword>
<dbReference type="GO" id="GO:0034599">
    <property type="term" value="P:cellular response to oxidative stress"/>
    <property type="evidence" value="ECO:0007669"/>
    <property type="project" value="TreeGrafter"/>
</dbReference>
<dbReference type="InterPro" id="IPR024706">
    <property type="entry name" value="Peroxiredoxin_AhpC-typ"/>
</dbReference>
<dbReference type="InterPro" id="IPR013766">
    <property type="entry name" value="Thioredoxin_domain"/>
</dbReference>
<keyword evidence="6" id="KW-0560">Oxidoreductase</keyword>
<dbReference type="OrthoDB" id="9812811at2"/>
<accession>A0A1G6RSM3</accession>
<dbReference type="Pfam" id="PF00578">
    <property type="entry name" value="AhpC-TSA"/>
    <property type="match status" value="1"/>
</dbReference>
<evidence type="ECO:0000256" key="12">
    <source>
        <dbReference type="ARBA" id="ARBA00049091"/>
    </source>
</evidence>
<dbReference type="EC" id="1.11.1.24" evidence="3"/>
<comment type="function">
    <text evidence="1">Thiol-specific peroxidase that catalyzes the reduction of hydrogen peroxide and organic hydroperoxides to water and alcohols, respectively. Plays a role in cell protection against oxidative stress by detoxifying peroxides and as sensor of hydrogen peroxide-mediated signaling events.</text>
</comment>
<name>A0A1G6RSM3_9BACL</name>
<evidence type="ECO:0000256" key="3">
    <source>
        <dbReference type="ARBA" id="ARBA00013017"/>
    </source>
</evidence>
<keyword evidence="5" id="KW-0049">Antioxidant</keyword>
<dbReference type="STRING" id="1236220.SAMN04488112_13013"/>
<evidence type="ECO:0000256" key="1">
    <source>
        <dbReference type="ARBA" id="ARBA00003330"/>
    </source>
</evidence>
<dbReference type="CDD" id="cd03017">
    <property type="entry name" value="PRX_BCP"/>
    <property type="match status" value="1"/>
</dbReference>
<dbReference type="PANTHER" id="PTHR42801">
    <property type="entry name" value="THIOREDOXIN-DEPENDENT PEROXIDE REDUCTASE"/>
    <property type="match status" value="1"/>
</dbReference>
<evidence type="ECO:0000256" key="5">
    <source>
        <dbReference type="ARBA" id="ARBA00022862"/>
    </source>
</evidence>
<evidence type="ECO:0000256" key="2">
    <source>
        <dbReference type="ARBA" id="ARBA00011245"/>
    </source>
</evidence>
<dbReference type="GO" id="GO:0008379">
    <property type="term" value="F:thioredoxin peroxidase activity"/>
    <property type="evidence" value="ECO:0007669"/>
    <property type="project" value="TreeGrafter"/>
</dbReference>
<comment type="catalytic activity">
    <reaction evidence="12">
        <text>a hydroperoxide + [thioredoxin]-dithiol = an alcohol + [thioredoxin]-disulfide + H2O</text>
        <dbReference type="Rhea" id="RHEA:62620"/>
        <dbReference type="Rhea" id="RHEA-COMP:10698"/>
        <dbReference type="Rhea" id="RHEA-COMP:10700"/>
        <dbReference type="ChEBI" id="CHEBI:15377"/>
        <dbReference type="ChEBI" id="CHEBI:29950"/>
        <dbReference type="ChEBI" id="CHEBI:30879"/>
        <dbReference type="ChEBI" id="CHEBI:35924"/>
        <dbReference type="ChEBI" id="CHEBI:50058"/>
        <dbReference type="EC" id="1.11.1.24"/>
    </reaction>
</comment>